<feature type="compositionally biased region" description="Low complexity" evidence="1">
    <location>
        <begin position="23"/>
        <end position="45"/>
    </location>
</feature>
<organism evidence="2 3">
    <name type="scientific">Suillus plorans</name>
    <dbReference type="NCBI Taxonomy" id="116603"/>
    <lineage>
        <taxon>Eukaryota</taxon>
        <taxon>Fungi</taxon>
        <taxon>Dikarya</taxon>
        <taxon>Basidiomycota</taxon>
        <taxon>Agaricomycotina</taxon>
        <taxon>Agaricomycetes</taxon>
        <taxon>Agaricomycetidae</taxon>
        <taxon>Boletales</taxon>
        <taxon>Suillineae</taxon>
        <taxon>Suillaceae</taxon>
        <taxon>Suillus</taxon>
    </lineage>
</organism>
<accession>A0A9P7AJ84</accession>
<protein>
    <submittedName>
        <fullName evidence="2">Uncharacterized protein</fullName>
    </submittedName>
</protein>
<evidence type="ECO:0000256" key="1">
    <source>
        <dbReference type="SAM" id="MobiDB-lite"/>
    </source>
</evidence>
<comment type="caution">
    <text evidence="2">The sequence shown here is derived from an EMBL/GenBank/DDBJ whole genome shotgun (WGS) entry which is preliminary data.</text>
</comment>
<dbReference type="OrthoDB" id="2712672at2759"/>
<name>A0A9P7AJ84_9AGAM</name>
<keyword evidence="3" id="KW-1185">Reference proteome</keyword>
<proteinExistence type="predicted"/>
<evidence type="ECO:0000313" key="2">
    <source>
        <dbReference type="EMBL" id="KAG1790469.1"/>
    </source>
</evidence>
<feature type="region of interest" description="Disordered" evidence="1">
    <location>
        <begin position="23"/>
        <end position="115"/>
    </location>
</feature>
<evidence type="ECO:0000313" key="3">
    <source>
        <dbReference type="Proteomes" id="UP000719766"/>
    </source>
</evidence>
<dbReference type="RefSeq" id="XP_041157437.1">
    <property type="nucleotide sequence ID" value="XM_041307047.1"/>
</dbReference>
<dbReference type="Proteomes" id="UP000719766">
    <property type="component" value="Unassembled WGS sequence"/>
</dbReference>
<gene>
    <name evidence="2" type="ORF">HD556DRAFT_1446196</name>
</gene>
<dbReference type="GeneID" id="64600811"/>
<sequence>MYIPPFDTTSYSILTSLLSSIPTSLPSIPETLTTRTSSPSTTSVTNLFTLGQQTSSQQSTSDNPQNVTPQSSQTSSSDSPTPTLPTTFPGGSPTTVPGAQSSHIPQSPCGSPVNTTLHSPFAGVAKNVISTTSPITHSGDAFSSITYTSIGTSTITTYSCFGSTSALVTLTSSPHPLPSSYSRLSSALV</sequence>
<reference evidence="2" key="1">
    <citation type="journal article" date="2020" name="New Phytol.">
        <title>Comparative genomics reveals dynamic genome evolution in host specialist ectomycorrhizal fungi.</title>
        <authorList>
            <person name="Lofgren L.A."/>
            <person name="Nguyen N.H."/>
            <person name="Vilgalys R."/>
            <person name="Ruytinx J."/>
            <person name="Liao H.L."/>
            <person name="Branco S."/>
            <person name="Kuo A."/>
            <person name="LaButti K."/>
            <person name="Lipzen A."/>
            <person name="Andreopoulos W."/>
            <person name="Pangilinan J."/>
            <person name="Riley R."/>
            <person name="Hundley H."/>
            <person name="Na H."/>
            <person name="Barry K."/>
            <person name="Grigoriev I.V."/>
            <person name="Stajich J.E."/>
            <person name="Kennedy P.G."/>
        </authorList>
    </citation>
    <scope>NUCLEOTIDE SEQUENCE</scope>
    <source>
        <strain evidence="2">S12</strain>
    </source>
</reference>
<feature type="compositionally biased region" description="Low complexity" evidence="1">
    <location>
        <begin position="52"/>
        <end position="98"/>
    </location>
</feature>
<dbReference type="EMBL" id="JABBWE010000050">
    <property type="protein sequence ID" value="KAG1790469.1"/>
    <property type="molecule type" value="Genomic_DNA"/>
</dbReference>
<dbReference type="AlphaFoldDB" id="A0A9P7AJ84"/>
<feature type="compositionally biased region" description="Polar residues" evidence="1">
    <location>
        <begin position="99"/>
        <end position="115"/>
    </location>
</feature>